<reference evidence="4" key="1">
    <citation type="submission" date="2017-10" db="EMBL/GenBank/DDBJ databases">
        <title>Kefir isolates.</title>
        <authorList>
            <person name="Kim Y."/>
            <person name="Blasche S."/>
        </authorList>
    </citation>
    <scope>NUCLEOTIDE SEQUENCE [LARGE SCALE GENOMIC DNA]</scope>
    <source>
        <strain evidence="4">OG2-2</strain>
    </source>
</reference>
<keyword evidence="5" id="KW-1185">Reference proteome</keyword>
<evidence type="ECO:0000259" key="2">
    <source>
        <dbReference type="PROSITE" id="PS50937"/>
    </source>
</evidence>
<proteinExistence type="predicted"/>
<dbReference type="InterPro" id="IPR047057">
    <property type="entry name" value="MerR_fam"/>
</dbReference>
<dbReference type="InterPro" id="IPR000551">
    <property type="entry name" value="MerR-type_HTH_dom"/>
</dbReference>
<evidence type="ECO:0000313" key="5">
    <source>
        <dbReference type="Proteomes" id="UP000219947"/>
    </source>
</evidence>
<dbReference type="AlphaFoldDB" id="A0A2A8D6T2"/>
<dbReference type="Proteomes" id="UP000219947">
    <property type="component" value="Unassembled WGS sequence"/>
</dbReference>
<name>A0A2A8D6T2_9MICC</name>
<dbReference type="PANTHER" id="PTHR30204">
    <property type="entry name" value="REDOX-CYCLING DRUG-SENSING TRANSCRIPTIONAL ACTIVATOR SOXR"/>
    <property type="match status" value="1"/>
</dbReference>
<dbReference type="Pfam" id="PF13411">
    <property type="entry name" value="MerR_1"/>
    <property type="match status" value="1"/>
</dbReference>
<dbReference type="Gene3D" id="1.10.1660.10">
    <property type="match status" value="1"/>
</dbReference>
<sequence length="258" mass="29045">MNSRIDDNLARAEALVESAERGKDSRDPRDIKSRTIGQVLSQLDLDFPGISASKIRFLEERGLVHPKRTDTGYRKYSQTDIERLRYILTMQRDYYMPLKVIRQHLDDLEAGRAINSVPAPVSDEMLDQVLGSTNVAEGRTYSIRELAEYSGAPVELIRELIDFGLLDDEADAKYTEYDVLIARASAELMGHGIQPRHLRAFKSAADREISLVEIAVAPLASRRDAASQTQAQERADKIRKLCLQLHATLVESAMPTYN</sequence>
<dbReference type="GO" id="GO:0003677">
    <property type="term" value="F:DNA binding"/>
    <property type="evidence" value="ECO:0007669"/>
    <property type="project" value="UniProtKB-KW"/>
</dbReference>
<keyword evidence="1" id="KW-0238">DNA-binding</keyword>
<dbReference type="InterPro" id="IPR009061">
    <property type="entry name" value="DNA-bd_dom_put_sf"/>
</dbReference>
<dbReference type="EMBL" id="JABZXJ010000004">
    <property type="protein sequence ID" value="MBF1648761.1"/>
    <property type="molecule type" value="Genomic_DNA"/>
</dbReference>
<evidence type="ECO:0000256" key="1">
    <source>
        <dbReference type="ARBA" id="ARBA00023125"/>
    </source>
</evidence>
<dbReference type="PANTHER" id="PTHR30204:SF89">
    <property type="entry name" value="HTH MERR-TYPE DOMAIN-CONTAINING PROTEIN"/>
    <property type="match status" value="1"/>
</dbReference>
<dbReference type="EMBL" id="PDEV01000001">
    <property type="protein sequence ID" value="PEN16503.1"/>
    <property type="molecule type" value="Genomic_DNA"/>
</dbReference>
<reference evidence="3" key="2">
    <citation type="submission" date="2020-04" db="EMBL/GenBank/DDBJ databases">
        <title>Deep metagenomics examines the oral microbiome during advanced dental caries in children, revealing novel taxa and co-occurrences with host molecules.</title>
        <authorList>
            <person name="Baker J.L."/>
            <person name="Morton J.T."/>
            <person name="Dinis M."/>
            <person name="Alvarez R."/>
            <person name="Tran N.C."/>
            <person name="Knight R."/>
            <person name="Edlund A."/>
        </authorList>
    </citation>
    <scope>NUCLEOTIDE SEQUENCE</scope>
    <source>
        <strain evidence="3">JCVI_47_bin.4</strain>
    </source>
</reference>
<dbReference type="PROSITE" id="PS50937">
    <property type="entry name" value="HTH_MERR_2"/>
    <property type="match status" value="1"/>
</dbReference>
<dbReference type="Proteomes" id="UP000769484">
    <property type="component" value="Unassembled WGS sequence"/>
</dbReference>
<evidence type="ECO:0000313" key="3">
    <source>
        <dbReference type="EMBL" id="MBF1648761.1"/>
    </source>
</evidence>
<comment type="caution">
    <text evidence="4">The sequence shown here is derived from an EMBL/GenBank/DDBJ whole genome shotgun (WGS) entry which is preliminary data.</text>
</comment>
<gene>
    <name evidence="4" type="ORF">CRM92_00175</name>
    <name evidence="3" type="ORF">HXO56_01485</name>
</gene>
<feature type="domain" description="HTH merR-type" evidence="2">
    <location>
        <begin position="49"/>
        <end position="107"/>
    </location>
</feature>
<dbReference type="GO" id="GO:0003700">
    <property type="term" value="F:DNA-binding transcription factor activity"/>
    <property type="evidence" value="ECO:0007669"/>
    <property type="project" value="InterPro"/>
</dbReference>
<dbReference type="SUPFAM" id="SSF46955">
    <property type="entry name" value="Putative DNA-binding domain"/>
    <property type="match status" value="1"/>
</dbReference>
<protein>
    <submittedName>
        <fullName evidence="4">MerR family transcriptional regulator</fullName>
    </submittedName>
</protein>
<dbReference type="CDD" id="cd00592">
    <property type="entry name" value="HTH_MerR-like"/>
    <property type="match status" value="1"/>
</dbReference>
<organism evidence="4 5">
    <name type="scientific">Rothia dentocariosa</name>
    <dbReference type="NCBI Taxonomy" id="2047"/>
    <lineage>
        <taxon>Bacteria</taxon>
        <taxon>Bacillati</taxon>
        <taxon>Actinomycetota</taxon>
        <taxon>Actinomycetes</taxon>
        <taxon>Micrococcales</taxon>
        <taxon>Micrococcaceae</taxon>
        <taxon>Rothia</taxon>
    </lineage>
</organism>
<accession>A0A2A8D6T2</accession>
<dbReference type="SMART" id="SM00422">
    <property type="entry name" value="HTH_MERR"/>
    <property type="match status" value="1"/>
</dbReference>
<dbReference type="RefSeq" id="WP_004004368.1">
    <property type="nucleotide sequence ID" value="NZ_CALIIF010000020.1"/>
</dbReference>
<evidence type="ECO:0000313" key="4">
    <source>
        <dbReference type="EMBL" id="PEN16503.1"/>
    </source>
</evidence>